<dbReference type="RefSeq" id="XP_018152736.1">
    <property type="nucleotide sequence ID" value="XM_018308319.1"/>
</dbReference>
<reference evidence="2" key="1">
    <citation type="journal article" date="2017" name="BMC Genomics">
        <title>Gapless genome assembly of Colletotrichum higginsianum reveals chromosome structure and association of transposable elements with secondary metabolite gene clusters.</title>
        <authorList>
            <person name="Dallery J.-F."/>
            <person name="Lapalu N."/>
            <person name="Zampounis A."/>
            <person name="Pigne S."/>
            <person name="Luyten I."/>
            <person name="Amselem J."/>
            <person name="Wittenberg A.H.J."/>
            <person name="Zhou S."/>
            <person name="de Queiroz M.V."/>
            <person name="Robin G.P."/>
            <person name="Auger A."/>
            <person name="Hainaut M."/>
            <person name="Henrissat B."/>
            <person name="Kim K.-T."/>
            <person name="Lee Y.-H."/>
            <person name="Lespinet O."/>
            <person name="Schwartz D.C."/>
            <person name="Thon M.R."/>
            <person name="O'Connell R.J."/>
        </authorList>
    </citation>
    <scope>NUCLEOTIDE SEQUENCE [LARGE SCALE GENOMIC DNA]</scope>
    <source>
        <strain evidence="2">IMI 349063</strain>
    </source>
</reference>
<comment type="caution">
    <text evidence="1">The sequence shown here is derived from an EMBL/GenBank/DDBJ whole genome shotgun (WGS) entry which is preliminary data.</text>
</comment>
<evidence type="ECO:0000313" key="2">
    <source>
        <dbReference type="Proteomes" id="UP000092177"/>
    </source>
</evidence>
<gene>
    <name evidence="1" type="ORF">CH63R_13345</name>
</gene>
<sequence>MPHPFKAFISSFFTCPTRVPLRKFLQYAPRSVGEGGPGIKMIPVPIGGNYPIRYPIPVQPPLALQPSMLARTITGAALRPADHFWTGDDAGKQRRGAIFKAASGDS</sequence>
<organism evidence="1 2">
    <name type="scientific">Colletotrichum higginsianum (strain IMI 349063)</name>
    <name type="common">Crucifer anthracnose fungus</name>
    <dbReference type="NCBI Taxonomy" id="759273"/>
    <lineage>
        <taxon>Eukaryota</taxon>
        <taxon>Fungi</taxon>
        <taxon>Dikarya</taxon>
        <taxon>Ascomycota</taxon>
        <taxon>Pezizomycotina</taxon>
        <taxon>Sordariomycetes</taxon>
        <taxon>Hypocreomycetidae</taxon>
        <taxon>Glomerellales</taxon>
        <taxon>Glomerellaceae</taxon>
        <taxon>Colletotrichum</taxon>
        <taxon>Colletotrichum destructivum species complex</taxon>
    </lineage>
</organism>
<dbReference type="KEGG" id="chig:CH63R_13345"/>
<dbReference type="AlphaFoldDB" id="A0A1B7XWT6"/>
<name>A0A1B7XWT6_COLHI</name>
<evidence type="ECO:0000313" key="1">
    <source>
        <dbReference type="EMBL" id="OBR04218.1"/>
    </source>
</evidence>
<dbReference type="GeneID" id="28872426"/>
<keyword evidence="2" id="KW-1185">Reference proteome</keyword>
<protein>
    <submittedName>
        <fullName evidence="1">Uncharacterized protein</fullName>
    </submittedName>
</protein>
<proteinExistence type="predicted"/>
<dbReference type="Proteomes" id="UP000092177">
    <property type="component" value="Chromosome 9"/>
</dbReference>
<dbReference type="EMBL" id="LTAN01000009">
    <property type="protein sequence ID" value="OBR04218.1"/>
    <property type="molecule type" value="Genomic_DNA"/>
</dbReference>
<accession>A0A1B7XWT6</accession>
<dbReference type="VEuPathDB" id="FungiDB:CH63R_13345"/>